<proteinExistence type="predicted"/>
<dbReference type="Proteomes" id="UP000054270">
    <property type="component" value="Unassembled WGS sequence"/>
</dbReference>
<organism evidence="1 2">
    <name type="scientific">Hypholoma sublateritium (strain FD-334 SS-4)</name>
    <dbReference type="NCBI Taxonomy" id="945553"/>
    <lineage>
        <taxon>Eukaryota</taxon>
        <taxon>Fungi</taxon>
        <taxon>Dikarya</taxon>
        <taxon>Basidiomycota</taxon>
        <taxon>Agaricomycotina</taxon>
        <taxon>Agaricomycetes</taxon>
        <taxon>Agaricomycetidae</taxon>
        <taxon>Agaricales</taxon>
        <taxon>Agaricineae</taxon>
        <taxon>Strophariaceae</taxon>
        <taxon>Hypholoma</taxon>
    </lineage>
</organism>
<keyword evidence="2" id="KW-1185">Reference proteome</keyword>
<sequence>MKTVLAIANSVSLKPGYISAFTGTAADSAHIPMIPAFLQCFINLWIFLGWISSLSSTRALPRPKRGNVASGEARTSLCCGCADPSSQNTSDDVVAGCGTYHMAQNSVDEMDLACECSVHESAFDQQQCCVQNGYDNSCEGSIKRTVGVQVFDESLIMGSLSSLQSTNDVESRDRNTADELLLFNSSKSTSECSKNEWAQEKDLAWNNTMLALRACMVASESENILALRPEENQRLSRAHRISQQNELRAIQEWRSDLGETREKPPRPAVVNAKYRLISNFQFPLSPTVSQETWGS</sequence>
<dbReference type="EMBL" id="KN817618">
    <property type="protein sequence ID" value="KJA16625.1"/>
    <property type="molecule type" value="Genomic_DNA"/>
</dbReference>
<protein>
    <submittedName>
        <fullName evidence="1">Uncharacterized protein</fullName>
    </submittedName>
</protein>
<name>A0A0D2P8G8_HYPSF</name>
<reference evidence="2" key="1">
    <citation type="submission" date="2014-04" db="EMBL/GenBank/DDBJ databases">
        <title>Evolutionary Origins and Diversification of the Mycorrhizal Mutualists.</title>
        <authorList>
            <consortium name="DOE Joint Genome Institute"/>
            <consortium name="Mycorrhizal Genomics Consortium"/>
            <person name="Kohler A."/>
            <person name="Kuo A."/>
            <person name="Nagy L.G."/>
            <person name="Floudas D."/>
            <person name="Copeland A."/>
            <person name="Barry K.W."/>
            <person name="Cichocki N."/>
            <person name="Veneault-Fourrey C."/>
            <person name="LaButti K."/>
            <person name="Lindquist E.A."/>
            <person name="Lipzen A."/>
            <person name="Lundell T."/>
            <person name="Morin E."/>
            <person name="Murat C."/>
            <person name="Riley R."/>
            <person name="Ohm R."/>
            <person name="Sun H."/>
            <person name="Tunlid A."/>
            <person name="Henrissat B."/>
            <person name="Grigoriev I.V."/>
            <person name="Hibbett D.S."/>
            <person name="Martin F."/>
        </authorList>
    </citation>
    <scope>NUCLEOTIDE SEQUENCE [LARGE SCALE GENOMIC DNA]</scope>
    <source>
        <strain evidence="2">FD-334 SS-4</strain>
    </source>
</reference>
<accession>A0A0D2P8G8</accession>
<dbReference type="AlphaFoldDB" id="A0A0D2P8G8"/>
<evidence type="ECO:0000313" key="2">
    <source>
        <dbReference type="Proteomes" id="UP000054270"/>
    </source>
</evidence>
<evidence type="ECO:0000313" key="1">
    <source>
        <dbReference type="EMBL" id="KJA16625.1"/>
    </source>
</evidence>
<gene>
    <name evidence="1" type="ORF">HYPSUDRAFT_288107</name>
</gene>